<accession>A0A1Y1N4L5</accession>
<dbReference type="GO" id="GO:0010212">
    <property type="term" value="P:response to ionizing radiation"/>
    <property type="evidence" value="ECO:0007669"/>
    <property type="project" value="TreeGrafter"/>
</dbReference>
<sequence>MDANYIQIKDMRPGLKNINVVFIVLEVGHPTLTKENREVRTFKVADQSACINASVWDEAGQLLGPGDIVRLTKGYVAVWRNCLTLYTSKIGDLQKVGEFCMVFNEQLNMSEPNQILGMPSTVPLTNNVLPLNNGTNNGAGRIGTPTVPLAPPIPPPVSVTVHNNTAVSATKTTANVNRVGTNNQDSQKRSRGNRGGQHRTKTQKQLSCFKK</sequence>
<dbReference type="Proteomes" id="UP000327044">
    <property type="component" value="Unassembled WGS sequence"/>
</dbReference>
<feature type="compositionally biased region" description="Basic residues" evidence="2">
    <location>
        <begin position="189"/>
        <end position="202"/>
    </location>
</feature>
<dbReference type="InterPro" id="IPR012340">
    <property type="entry name" value="NA-bd_OB-fold"/>
</dbReference>
<protein>
    <recommendedName>
        <fullName evidence="6">OB domain-containing protein</fullName>
    </recommendedName>
</protein>
<dbReference type="FunFam" id="2.40.50.140:FF:000072">
    <property type="entry name" value="SOSS complex subunit B2"/>
    <property type="match status" value="1"/>
</dbReference>
<dbReference type="GO" id="GO:0044818">
    <property type="term" value="P:mitotic G2/M transition checkpoint"/>
    <property type="evidence" value="ECO:0007669"/>
    <property type="project" value="TreeGrafter"/>
</dbReference>
<proteinExistence type="predicted"/>
<dbReference type="PANTHER" id="PTHR13356">
    <property type="entry name" value="OB FOLD NUCLEIC ACID BINDING PROTEIN-RELATED"/>
    <property type="match status" value="1"/>
</dbReference>
<evidence type="ECO:0000313" key="5">
    <source>
        <dbReference type="Proteomes" id="UP000327044"/>
    </source>
</evidence>
<dbReference type="GO" id="GO:0070876">
    <property type="term" value="C:SOSS complex"/>
    <property type="evidence" value="ECO:0007669"/>
    <property type="project" value="TreeGrafter"/>
</dbReference>
<feature type="compositionally biased region" description="Polar residues" evidence="2">
    <location>
        <begin position="169"/>
        <end position="185"/>
    </location>
</feature>
<reference evidence="3" key="1">
    <citation type="journal article" date="2016" name="Sci. Rep.">
        <title>Molecular characterization of firefly nuptial gifts: a multi-omics approach sheds light on postcopulatory sexual selection.</title>
        <authorList>
            <person name="Al-Wathiqui N."/>
            <person name="Fallon T.R."/>
            <person name="South A."/>
            <person name="Weng J.K."/>
            <person name="Lewis S.M."/>
        </authorList>
    </citation>
    <scope>NUCLEOTIDE SEQUENCE</scope>
</reference>
<gene>
    <name evidence="4" type="ORF">PPYR_10733</name>
</gene>
<dbReference type="PANTHER" id="PTHR13356:SF0">
    <property type="entry name" value="SOSS COMPLEX SUBUNIT B HOMOLOG"/>
    <property type="match status" value="1"/>
</dbReference>
<dbReference type="GO" id="GO:0003677">
    <property type="term" value="F:DNA binding"/>
    <property type="evidence" value="ECO:0007669"/>
    <property type="project" value="UniProtKB-KW"/>
</dbReference>
<dbReference type="Gene3D" id="2.40.50.140">
    <property type="entry name" value="Nucleic acid-binding proteins"/>
    <property type="match status" value="1"/>
</dbReference>
<dbReference type="AlphaFoldDB" id="A0A1Y1N4L5"/>
<evidence type="ECO:0000313" key="4">
    <source>
        <dbReference type="EMBL" id="KAB0796672.1"/>
    </source>
</evidence>
<evidence type="ECO:0000256" key="2">
    <source>
        <dbReference type="SAM" id="MobiDB-lite"/>
    </source>
</evidence>
<dbReference type="GO" id="GO:0005694">
    <property type="term" value="C:chromosome"/>
    <property type="evidence" value="ECO:0007669"/>
    <property type="project" value="UniProtKB-ARBA"/>
</dbReference>
<dbReference type="InParanoid" id="A0A1Y1N4L5"/>
<dbReference type="GO" id="GO:0000724">
    <property type="term" value="P:double-strand break repair via homologous recombination"/>
    <property type="evidence" value="ECO:0007669"/>
    <property type="project" value="TreeGrafter"/>
</dbReference>
<keyword evidence="5" id="KW-1185">Reference proteome</keyword>
<dbReference type="OrthoDB" id="295715at2759"/>
<dbReference type="CDD" id="cd04491">
    <property type="entry name" value="SoSSB_OBF"/>
    <property type="match status" value="1"/>
</dbReference>
<dbReference type="FunCoup" id="A0A1Y1N4L5">
    <property type="interactions" value="653"/>
</dbReference>
<dbReference type="EMBL" id="GEZM01013105">
    <property type="protein sequence ID" value="JAV92749.1"/>
    <property type="molecule type" value="Transcribed_RNA"/>
</dbReference>
<evidence type="ECO:0008006" key="6">
    <source>
        <dbReference type="Google" id="ProtNLM"/>
    </source>
</evidence>
<evidence type="ECO:0000256" key="1">
    <source>
        <dbReference type="ARBA" id="ARBA00023125"/>
    </source>
</evidence>
<keyword evidence="1" id="KW-0238">DNA-binding</keyword>
<reference evidence="4 5" key="2">
    <citation type="journal article" date="2018" name="Elife">
        <title>Firefly genomes illuminate parallel origins of bioluminescence in beetles.</title>
        <authorList>
            <person name="Fallon T.R."/>
            <person name="Lower S.E."/>
            <person name="Chang C.H."/>
            <person name="Bessho-Uehara M."/>
            <person name="Martin G.J."/>
            <person name="Bewick A.J."/>
            <person name="Behringer M."/>
            <person name="Debat H.J."/>
            <person name="Wong I."/>
            <person name="Day J.C."/>
            <person name="Suvorov A."/>
            <person name="Silva C.J."/>
            <person name="Stanger-Hall K.F."/>
            <person name="Hall D.W."/>
            <person name="Schmitz R.J."/>
            <person name="Nelson D.R."/>
            <person name="Lewis S.M."/>
            <person name="Shigenobu S."/>
            <person name="Bybee S.M."/>
            <person name="Larracuente A.M."/>
            <person name="Oba Y."/>
            <person name="Weng J.K."/>
        </authorList>
    </citation>
    <scope>NUCLEOTIDE SEQUENCE [LARGE SCALE GENOMIC DNA]</scope>
    <source>
        <strain evidence="4">1611_PpyrPB1</strain>
        <tissue evidence="4">Whole body</tissue>
    </source>
</reference>
<name>A0A1Y1N4L5_PHOPY</name>
<feature type="region of interest" description="Disordered" evidence="2">
    <location>
        <begin position="169"/>
        <end position="211"/>
    </location>
</feature>
<dbReference type="SUPFAM" id="SSF50249">
    <property type="entry name" value="Nucleic acid-binding proteins"/>
    <property type="match status" value="1"/>
</dbReference>
<dbReference type="InterPro" id="IPR051231">
    <property type="entry name" value="SOSS-B"/>
</dbReference>
<dbReference type="EMBL" id="VVIM01000007">
    <property type="protein sequence ID" value="KAB0796672.1"/>
    <property type="molecule type" value="Genomic_DNA"/>
</dbReference>
<organism evidence="3">
    <name type="scientific">Photinus pyralis</name>
    <name type="common">Common eastern firefly</name>
    <name type="synonym">Lampyris pyralis</name>
    <dbReference type="NCBI Taxonomy" id="7054"/>
    <lineage>
        <taxon>Eukaryota</taxon>
        <taxon>Metazoa</taxon>
        <taxon>Ecdysozoa</taxon>
        <taxon>Arthropoda</taxon>
        <taxon>Hexapoda</taxon>
        <taxon>Insecta</taxon>
        <taxon>Pterygota</taxon>
        <taxon>Neoptera</taxon>
        <taxon>Endopterygota</taxon>
        <taxon>Coleoptera</taxon>
        <taxon>Polyphaga</taxon>
        <taxon>Elateriformia</taxon>
        <taxon>Elateroidea</taxon>
        <taxon>Lampyridae</taxon>
        <taxon>Lampyrinae</taxon>
        <taxon>Photinus</taxon>
    </lineage>
</organism>
<evidence type="ECO:0000313" key="3">
    <source>
        <dbReference type="EMBL" id="JAV92749.1"/>
    </source>
</evidence>
<reference evidence="4" key="3">
    <citation type="submission" date="2019-08" db="EMBL/GenBank/DDBJ databases">
        <authorList>
            <consortium name="Photinus pyralis genome working group"/>
            <person name="Fallon T.R."/>
            <person name="Sander Lower S.E."/>
            <person name="Weng J.-K."/>
        </authorList>
    </citation>
    <scope>NUCLEOTIDE SEQUENCE</scope>
    <source>
        <strain evidence="4">1611_PpyrPB1</strain>
        <tissue evidence="4">Whole body</tissue>
    </source>
</reference>